<keyword evidence="4" id="KW-0472">Membrane</keyword>
<dbReference type="AlphaFoldDB" id="A0A2K9PP05"/>
<dbReference type="EMBL" id="CP025791">
    <property type="protein sequence ID" value="AUP78803.1"/>
    <property type="molecule type" value="Genomic_DNA"/>
</dbReference>
<dbReference type="GO" id="GO:0043565">
    <property type="term" value="F:sequence-specific DNA binding"/>
    <property type="evidence" value="ECO:0007669"/>
    <property type="project" value="InterPro"/>
</dbReference>
<dbReference type="InterPro" id="IPR009057">
    <property type="entry name" value="Homeodomain-like_sf"/>
</dbReference>
<keyword evidence="8" id="KW-1185">Reference proteome</keyword>
<feature type="transmembrane region" description="Helical" evidence="4">
    <location>
        <begin position="312"/>
        <end position="329"/>
    </location>
</feature>
<feature type="chain" id="PRO_5014746320" evidence="5">
    <location>
        <begin position="24"/>
        <end position="513"/>
    </location>
</feature>
<reference evidence="7 8" key="1">
    <citation type="submission" date="2018-01" db="EMBL/GenBank/DDBJ databases">
        <title>Complete genome sequence of Flavivirga eckloniae ECD14 isolated from seaweed Ecklonia cava.</title>
        <authorList>
            <person name="Lee J.H."/>
            <person name="Baik K.S."/>
            <person name="Seong C.N."/>
        </authorList>
    </citation>
    <scope>NUCLEOTIDE SEQUENCE [LARGE SCALE GENOMIC DNA]</scope>
    <source>
        <strain evidence="7 8">ECD14</strain>
    </source>
</reference>
<dbReference type="PANTHER" id="PTHR43280">
    <property type="entry name" value="ARAC-FAMILY TRANSCRIPTIONAL REGULATOR"/>
    <property type="match status" value="1"/>
</dbReference>
<dbReference type="Gene3D" id="1.10.10.60">
    <property type="entry name" value="Homeodomain-like"/>
    <property type="match status" value="2"/>
</dbReference>
<feature type="transmembrane region" description="Helical" evidence="4">
    <location>
        <begin position="227"/>
        <end position="249"/>
    </location>
</feature>
<evidence type="ECO:0000313" key="8">
    <source>
        <dbReference type="Proteomes" id="UP000235826"/>
    </source>
</evidence>
<evidence type="ECO:0000313" key="7">
    <source>
        <dbReference type="EMBL" id="AUP78803.1"/>
    </source>
</evidence>
<protein>
    <submittedName>
        <fullName evidence="7">AraC family transcriptional regulator</fullName>
    </submittedName>
</protein>
<dbReference type="GO" id="GO:0003700">
    <property type="term" value="F:DNA-binding transcription factor activity"/>
    <property type="evidence" value="ECO:0007669"/>
    <property type="project" value="InterPro"/>
</dbReference>
<organism evidence="7 8">
    <name type="scientific">Flavivirga eckloniae</name>
    <dbReference type="NCBI Taxonomy" id="1803846"/>
    <lineage>
        <taxon>Bacteria</taxon>
        <taxon>Pseudomonadati</taxon>
        <taxon>Bacteroidota</taxon>
        <taxon>Flavobacteriia</taxon>
        <taxon>Flavobacteriales</taxon>
        <taxon>Flavobacteriaceae</taxon>
        <taxon>Flavivirga</taxon>
    </lineage>
</organism>
<accession>A0A2K9PP05</accession>
<feature type="signal peptide" evidence="5">
    <location>
        <begin position="1"/>
        <end position="23"/>
    </location>
</feature>
<evidence type="ECO:0000256" key="5">
    <source>
        <dbReference type="SAM" id="SignalP"/>
    </source>
</evidence>
<keyword evidence="3" id="KW-0804">Transcription</keyword>
<feature type="transmembrane region" description="Helical" evidence="4">
    <location>
        <begin position="166"/>
        <end position="185"/>
    </location>
</feature>
<dbReference type="KEGG" id="fek:C1H87_08865"/>
<evidence type="ECO:0000259" key="6">
    <source>
        <dbReference type="PROSITE" id="PS01124"/>
    </source>
</evidence>
<dbReference type="PROSITE" id="PS01124">
    <property type="entry name" value="HTH_ARAC_FAMILY_2"/>
    <property type="match status" value="1"/>
</dbReference>
<feature type="domain" description="HTH araC/xylS-type" evidence="6">
    <location>
        <begin position="402"/>
        <end position="505"/>
    </location>
</feature>
<feature type="transmembrane region" description="Helical" evidence="4">
    <location>
        <begin position="197"/>
        <end position="215"/>
    </location>
</feature>
<keyword evidence="4" id="KW-1133">Transmembrane helix</keyword>
<evidence type="ECO:0000256" key="2">
    <source>
        <dbReference type="ARBA" id="ARBA00023125"/>
    </source>
</evidence>
<dbReference type="InterPro" id="IPR018062">
    <property type="entry name" value="HTH_AraC-typ_CS"/>
</dbReference>
<dbReference type="OrthoDB" id="5492415at2"/>
<dbReference type="Proteomes" id="UP000235826">
    <property type="component" value="Chromosome"/>
</dbReference>
<evidence type="ECO:0000256" key="1">
    <source>
        <dbReference type="ARBA" id="ARBA00023015"/>
    </source>
</evidence>
<dbReference type="SMART" id="SM00342">
    <property type="entry name" value="HTH_ARAC"/>
    <property type="match status" value="1"/>
</dbReference>
<dbReference type="RefSeq" id="WP_102755458.1">
    <property type="nucleotide sequence ID" value="NZ_CP025791.1"/>
</dbReference>
<name>A0A2K9PP05_9FLAO</name>
<sequence length="513" mass="59717">MSFKSRTLLFVICLFVVSNKLVATPKVKTIPIFNIQVDSLIEQQSIRNDMTQLELLVLYNDALKEKKPADSVNIFKKLAILNADLGQPEDALIYTEKYIKNTLDFSILNSEAYNVIRGSEAHKELSENYMLQIDWISFIFLYVALIGFFFTVIINFSKKANRCAKLFISGFVGVHSLFILEFVLYISNIQYRLPHTYLIAALTALLYGPFLYLYFKSVTYNFKFRTIDLLHFLPTLILIVYLFPMYSLSSNDKIEIMLEINNSYNINRYVIFISKVVSLFIYAILIGKFHYSRRKEEDSIKGKKPVNRWKKTIYAIHVIYLVSYIIYGLPVSGLMLSFPYFINYIQVSIMSVMVIYLAYMAYVQPEIFKSYSVGTSENTIPPLEKYQKSGLTNALSEELKGNLIRLFVEDKVFKENNINLEELSKRLNTTRHNTSQIINEHFNINFFELINKFRIQEAIRILKEDIHGSLNIIDIAYEVGYNNKVTFNKAFKKETSLTPSEFINMQIKKGLYK</sequence>
<dbReference type="PANTHER" id="PTHR43280:SF29">
    <property type="entry name" value="ARAC-FAMILY TRANSCRIPTIONAL REGULATOR"/>
    <property type="match status" value="1"/>
</dbReference>
<keyword evidence="1" id="KW-0805">Transcription regulation</keyword>
<feature type="transmembrane region" description="Helical" evidence="4">
    <location>
        <begin position="269"/>
        <end position="291"/>
    </location>
</feature>
<proteinExistence type="predicted"/>
<feature type="transmembrane region" description="Helical" evidence="4">
    <location>
        <begin position="341"/>
        <end position="362"/>
    </location>
</feature>
<keyword evidence="2" id="KW-0238">DNA-binding</keyword>
<dbReference type="Pfam" id="PF12833">
    <property type="entry name" value="HTH_18"/>
    <property type="match status" value="1"/>
</dbReference>
<dbReference type="InterPro" id="IPR018060">
    <property type="entry name" value="HTH_AraC"/>
</dbReference>
<dbReference type="PROSITE" id="PS00041">
    <property type="entry name" value="HTH_ARAC_FAMILY_1"/>
    <property type="match status" value="1"/>
</dbReference>
<dbReference type="SUPFAM" id="SSF46689">
    <property type="entry name" value="Homeodomain-like"/>
    <property type="match status" value="1"/>
</dbReference>
<keyword evidence="4" id="KW-0812">Transmembrane</keyword>
<gene>
    <name evidence="7" type="ORF">C1H87_08865</name>
</gene>
<feature type="transmembrane region" description="Helical" evidence="4">
    <location>
        <begin position="135"/>
        <end position="154"/>
    </location>
</feature>
<evidence type="ECO:0000256" key="3">
    <source>
        <dbReference type="ARBA" id="ARBA00023163"/>
    </source>
</evidence>
<evidence type="ECO:0000256" key="4">
    <source>
        <dbReference type="SAM" id="Phobius"/>
    </source>
</evidence>
<keyword evidence="5" id="KW-0732">Signal</keyword>